<dbReference type="PROSITE" id="PS50928">
    <property type="entry name" value="ABC_TM1"/>
    <property type="match status" value="1"/>
</dbReference>
<comment type="caution">
    <text evidence="10">Lacks conserved residue(s) required for the propagation of feature annotation.</text>
</comment>
<feature type="transmembrane region" description="Helical" evidence="9">
    <location>
        <begin position="215"/>
        <end position="234"/>
    </location>
</feature>
<dbReference type="Proteomes" id="UP000215215">
    <property type="component" value="Unassembled WGS sequence"/>
</dbReference>
<dbReference type="Gene3D" id="1.10.3720.10">
    <property type="entry name" value="MetI-like"/>
    <property type="match status" value="1"/>
</dbReference>
<evidence type="ECO:0000256" key="7">
    <source>
        <dbReference type="ARBA" id="ARBA00022989"/>
    </source>
</evidence>
<dbReference type="NCBIfam" id="TIGR02138">
    <property type="entry name" value="phosphate_pstC"/>
    <property type="match status" value="1"/>
</dbReference>
<dbReference type="Pfam" id="PF00528">
    <property type="entry name" value="BPD_transp_1"/>
    <property type="match status" value="1"/>
</dbReference>
<evidence type="ECO:0000256" key="9">
    <source>
        <dbReference type="RuleBase" id="RU363032"/>
    </source>
</evidence>
<dbReference type="InterPro" id="IPR051124">
    <property type="entry name" value="Phosphate_Transport_Permease"/>
</dbReference>
<dbReference type="SUPFAM" id="SSF161098">
    <property type="entry name" value="MetI-like"/>
    <property type="match status" value="1"/>
</dbReference>
<feature type="transmembrane region" description="Helical" evidence="9">
    <location>
        <begin position="60"/>
        <end position="85"/>
    </location>
</feature>
<keyword evidence="6 9" id="KW-0812">Transmembrane</keyword>
<comment type="caution">
    <text evidence="12">The sequence shown here is derived from an EMBL/GenBank/DDBJ whole genome shotgun (WGS) entry which is preliminary data.</text>
</comment>
<keyword evidence="3 9" id="KW-0813">Transport</keyword>
<name>A0A235BYG9_UNCW3</name>
<dbReference type="EMBL" id="NOZQ01000027">
    <property type="protein sequence ID" value="OYD17246.1"/>
    <property type="molecule type" value="Genomic_DNA"/>
</dbReference>
<keyword evidence="4 10" id="KW-1003">Cell membrane</keyword>
<protein>
    <recommendedName>
        <fullName evidence="10">Phosphate transport system permease protein</fullName>
    </recommendedName>
</protein>
<evidence type="ECO:0000256" key="3">
    <source>
        <dbReference type="ARBA" id="ARBA00022448"/>
    </source>
</evidence>
<comment type="function">
    <text evidence="10">Part of the binding-protein-dependent transport system for phosphate; probably responsible for the translocation of the substrate across the membrane.</text>
</comment>
<evidence type="ECO:0000256" key="4">
    <source>
        <dbReference type="ARBA" id="ARBA00022475"/>
    </source>
</evidence>
<keyword evidence="7 9" id="KW-1133">Transmembrane helix</keyword>
<evidence type="ECO:0000256" key="8">
    <source>
        <dbReference type="ARBA" id="ARBA00023136"/>
    </source>
</evidence>
<sequence>MTKEKFIKRFFLFFALLSIFFLAGILFVLFKEGISAFGKINLGGFLFGRSWYPTHTPGEFGILPLILGSLLVTVGALVVAVPLGIGSAIYISEVAKPGVRDVIKPLLEILAGIPSVVYGFFGMVVFAPFIQRIFDIPTGLTAFTASVILGIMALPTIASIAEDAISSVPKSYKEASLSLGATEWETIARVTVPSAMSGISAAIILGMGRAIGETMTVLMVAGGAAVIPHTFFQPVRTMTATIAAEMGETMVGGIHYQSLFAIAIVLFLLTLTFNIIADHISHRYKKKMTG</sequence>
<comment type="similarity">
    <text evidence="2 10">Belongs to the binding-protein-dependent transport system permease family. CysTW subfamily.</text>
</comment>
<evidence type="ECO:0000256" key="5">
    <source>
        <dbReference type="ARBA" id="ARBA00022592"/>
    </source>
</evidence>
<evidence type="ECO:0000259" key="11">
    <source>
        <dbReference type="PROSITE" id="PS50928"/>
    </source>
</evidence>
<feature type="transmembrane region" description="Helical" evidence="9">
    <location>
        <begin position="106"/>
        <end position="130"/>
    </location>
</feature>
<feature type="domain" description="ABC transmembrane type-1" evidence="11">
    <location>
        <begin position="66"/>
        <end position="277"/>
    </location>
</feature>
<gene>
    <name evidence="12" type="primary">pstC</name>
    <name evidence="12" type="ORF">CH333_01525</name>
</gene>
<dbReference type="InterPro" id="IPR035906">
    <property type="entry name" value="MetI-like_sf"/>
</dbReference>
<evidence type="ECO:0000256" key="1">
    <source>
        <dbReference type="ARBA" id="ARBA00004651"/>
    </source>
</evidence>
<evidence type="ECO:0000256" key="2">
    <source>
        <dbReference type="ARBA" id="ARBA00007069"/>
    </source>
</evidence>
<dbReference type="GO" id="GO:0005315">
    <property type="term" value="F:phosphate transmembrane transporter activity"/>
    <property type="evidence" value="ECO:0007669"/>
    <property type="project" value="InterPro"/>
</dbReference>
<organism evidence="12 13">
    <name type="scientific">candidate division WOR-3 bacterium JGI_Cruoil_03_44_89</name>
    <dbReference type="NCBI Taxonomy" id="1973748"/>
    <lineage>
        <taxon>Bacteria</taxon>
        <taxon>Bacteria division WOR-3</taxon>
    </lineage>
</organism>
<keyword evidence="5 10" id="KW-0592">Phosphate transport</keyword>
<accession>A0A235BYG9</accession>
<evidence type="ECO:0000256" key="6">
    <source>
        <dbReference type="ARBA" id="ARBA00022692"/>
    </source>
</evidence>
<dbReference type="AlphaFoldDB" id="A0A235BYG9"/>
<dbReference type="InterPro" id="IPR000515">
    <property type="entry name" value="MetI-like"/>
</dbReference>
<comment type="subcellular location">
    <subcellularLocation>
        <location evidence="1 9">Cell membrane</location>
        <topology evidence="1 9">Multi-pass membrane protein</topology>
    </subcellularLocation>
</comment>
<reference evidence="12 13" key="1">
    <citation type="submission" date="2017-07" db="EMBL/GenBank/DDBJ databases">
        <title>Recovery of genomes from metagenomes via a dereplication, aggregation, and scoring strategy.</title>
        <authorList>
            <person name="Sieber C.M."/>
            <person name="Probst A.J."/>
            <person name="Sharrar A."/>
            <person name="Thomas B.C."/>
            <person name="Hess M."/>
            <person name="Tringe S.G."/>
            <person name="Banfield J.F."/>
        </authorList>
    </citation>
    <scope>NUCLEOTIDE SEQUENCE [LARGE SCALE GENOMIC DNA]</scope>
    <source>
        <strain evidence="12">JGI_Cruoil_03_44_89</strain>
    </source>
</reference>
<proteinExistence type="inferred from homology"/>
<dbReference type="PANTHER" id="PTHR30425">
    <property type="entry name" value="PHOSPHATE TRANSPORT SYSTEM PERMEASE PROTEIN PST"/>
    <property type="match status" value="1"/>
</dbReference>
<evidence type="ECO:0000313" key="13">
    <source>
        <dbReference type="Proteomes" id="UP000215215"/>
    </source>
</evidence>
<evidence type="ECO:0000256" key="10">
    <source>
        <dbReference type="RuleBase" id="RU363054"/>
    </source>
</evidence>
<dbReference type="GO" id="GO:0005886">
    <property type="term" value="C:plasma membrane"/>
    <property type="evidence" value="ECO:0007669"/>
    <property type="project" value="UniProtKB-SubCell"/>
</dbReference>
<dbReference type="InterPro" id="IPR011864">
    <property type="entry name" value="Phosphate_PstC"/>
</dbReference>
<dbReference type="GO" id="GO:0006817">
    <property type="term" value="P:phosphate ion transport"/>
    <property type="evidence" value="ECO:0007669"/>
    <property type="project" value="UniProtKB-KW"/>
</dbReference>
<dbReference type="PANTHER" id="PTHR30425:SF1">
    <property type="entry name" value="PHOSPHATE TRANSPORT SYSTEM PERMEASE PROTEIN PSTC"/>
    <property type="match status" value="1"/>
</dbReference>
<feature type="transmembrane region" description="Helical" evidence="9">
    <location>
        <begin position="142"/>
        <end position="161"/>
    </location>
</feature>
<keyword evidence="8 9" id="KW-0472">Membrane</keyword>
<dbReference type="CDD" id="cd06261">
    <property type="entry name" value="TM_PBP2"/>
    <property type="match status" value="1"/>
</dbReference>
<feature type="transmembrane region" description="Helical" evidence="9">
    <location>
        <begin position="254"/>
        <end position="277"/>
    </location>
</feature>
<evidence type="ECO:0000313" key="12">
    <source>
        <dbReference type="EMBL" id="OYD17246.1"/>
    </source>
</evidence>